<keyword evidence="5" id="KW-0449">Lipoprotein</keyword>
<proteinExistence type="predicted"/>
<accession>A0ABR8MVD6</accession>
<reference evidence="6 7" key="1">
    <citation type="submission" date="2020-09" db="EMBL/GenBank/DDBJ databases">
        <title>Paenibacillus sp. strain PR3 16S rRNA gene Genome sequencing and assembly.</title>
        <authorList>
            <person name="Kim J."/>
        </authorList>
    </citation>
    <scope>NUCLEOTIDE SEQUENCE [LARGE SCALE GENOMIC DNA]</scope>
    <source>
        <strain evidence="6 7">PR3</strain>
    </source>
</reference>
<evidence type="ECO:0000313" key="7">
    <source>
        <dbReference type="Proteomes" id="UP000609346"/>
    </source>
</evidence>
<dbReference type="EMBL" id="JACXZA010000003">
    <property type="protein sequence ID" value="MBD3919931.1"/>
    <property type="molecule type" value="Genomic_DNA"/>
</dbReference>
<dbReference type="InterPro" id="IPR006059">
    <property type="entry name" value="SBP"/>
</dbReference>
<sequence>MVTAILLIPMLATCASSEDTSEEQPPTTNNEEIIYNEPGLSKYDSPITLTFVRQTGDSLDGLLEQMPGDTLENNIWTRLYEQVLGIRIKYEWTAKGDLYNEKLGVALAAGNLPDVVRVNAQQLRQLSNAGLIQDLTRVYNDYATPFTKEVLSQEGSAPFESATVDGKLMGIPETGSSIEGAQFIWIRTDWLDQLGLEPPHTMDDLLEISKAFTHKDPDRNGVNDTFGLAITQYLWDPIMGMTDFVAGYDAYPNIWLEKPSGQLAYGAVQAEVRSALNVLREMYKDGQLDPEFMFKDGNKANELIASGKVGMFYGEQWASFAAQSSYSKNKNARWQAYPIVSNSDGLAKVPLRFSTDQFLAVRKGYEHPEAIMKLFNLHLEKNWGKTAQYETYYSNPYPVWQISPVTPYPALKNLNAYYQLEAARVTGDKTVLKDEARAIQKNIDLYLYNNNITGWGWEHTYGPTGAFSILDRYKKNNQLLYESFVGPPTDTMLEKWSLLEDMKNDTFVNIVLGRPITDFDRFVEEWNRLGGAKITMEVNQWYTNKRERARQESLVDGVFRF</sequence>
<dbReference type="Pfam" id="PF01547">
    <property type="entry name" value="SBP_bac_1"/>
    <property type="match status" value="1"/>
</dbReference>
<keyword evidence="3" id="KW-0472">Membrane</keyword>
<evidence type="ECO:0000256" key="5">
    <source>
        <dbReference type="ARBA" id="ARBA00023288"/>
    </source>
</evidence>
<evidence type="ECO:0000256" key="3">
    <source>
        <dbReference type="ARBA" id="ARBA00023136"/>
    </source>
</evidence>
<evidence type="ECO:0000256" key="4">
    <source>
        <dbReference type="ARBA" id="ARBA00023139"/>
    </source>
</evidence>
<dbReference type="InterPro" id="IPR050490">
    <property type="entry name" value="Bact_solute-bd_prot1"/>
</dbReference>
<keyword evidence="2" id="KW-0732">Signal</keyword>
<organism evidence="6 7">
    <name type="scientific">Paenibacillus terricola</name>
    <dbReference type="NCBI Taxonomy" id="2763503"/>
    <lineage>
        <taxon>Bacteria</taxon>
        <taxon>Bacillati</taxon>
        <taxon>Bacillota</taxon>
        <taxon>Bacilli</taxon>
        <taxon>Bacillales</taxon>
        <taxon>Paenibacillaceae</taxon>
        <taxon>Paenibacillus</taxon>
    </lineage>
</organism>
<dbReference type="Proteomes" id="UP000609346">
    <property type="component" value="Unassembled WGS sequence"/>
</dbReference>
<dbReference type="PANTHER" id="PTHR43649:SF33">
    <property type="entry name" value="POLYGALACTURONAN_RHAMNOGALACTURONAN-BINDING PROTEIN YTCQ"/>
    <property type="match status" value="1"/>
</dbReference>
<keyword evidence="1" id="KW-1003">Cell membrane</keyword>
<name>A0ABR8MVD6_9BACL</name>
<dbReference type="PANTHER" id="PTHR43649">
    <property type="entry name" value="ARABINOSE-BINDING PROTEIN-RELATED"/>
    <property type="match status" value="1"/>
</dbReference>
<evidence type="ECO:0000256" key="2">
    <source>
        <dbReference type="ARBA" id="ARBA00022729"/>
    </source>
</evidence>
<comment type="caution">
    <text evidence="6">The sequence shown here is derived from an EMBL/GenBank/DDBJ whole genome shotgun (WGS) entry which is preliminary data.</text>
</comment>
<keyword evidence="7" id="KW-1185">Reference proteome</keyword>
<dbReference type="Gene3D" id="3.40.190.10">
    <property type="entry name" value="Periplasmic binding protein-like II"/>
    <property type="match status" value="2"/>
</dbReference>
<dbReference type="CDD" id="cd13580">
    <property type="entry name" value="PBP2_AlgQ_like_1"/>
    <property type="match status" value="1"/>
</dbReference>
<evidence type="ECO:0000313" key="6">
    <source>
        <dbReference type="EMBL" id="MBD3919931.1"/>
    </source>
</evidence>
<keyword evidence="4" id="KW-0564">Palmitate</keyword>
<evidence type="ECO:0000256" key="1">
    <source>
        <dbReference type="ARBA" id="ARBA00022475"/>
    </source>
</evidence>
<gene>
    <name evidence="6" type="ORF">H8B09_14300</name>
</gene>
<dbReference type="SUPFAM" id="SSF53850">
    <property type="entry name" value="Periplasmic binding protein-like II"/>
    <property type="match status" value="1"/>
</dbReference>
<protein>
    <submittedName>
        <fullName evidence="6">Extracellular solute-binding protein</fullName>
    </submittedName>
</protein>
<dbReference type="RefSeq" id="WP_191204199.1">
    <property type="nucleotide sequence ID" value="NZ_JACXZA010000003.1"/>
</dbReference>